<dbReference type="AlphaFoldDB" id="A0AAV7LY32"/>
<comment type="caution">
    <text evidence="1">The sequence shown here is derived from an EMBL/GenBank/DDBJ whole genome shotgun (WGS) entry which is preliminary data.</text>
</comment>
<accession>A0AAV7LY32</accession>
<name>A0AAV7LY32_PLEWA</name>
<organism evidence="1 2">
    <name type="scientific">Pleurodeles waltl</name>
    <name type="common">Iberian ribbed newt</name>
    <dbReference type="NCBI Taxonomy" id="8319"/>
    <lineage>
        <taxon>Eukaryota</taxon>
        <taxon>Metazoa</taxon>
        <taxon>Chordata</taxon>
        <taxon>Craniata</taxon>
        <taxon>Vertebrata</taxon>
        <taxon>Euteleostomi</taxon>
        <taxon>Amphibia</taxon>
        <taxon>Batrachia</taxon>
        <taxon>Caudata</taxon>
        <taxon>Salamandroidea</taxon>
        <taxon>Salamandridae</taxon>
        <taxon>Pleurodelinae</taxon>
        <taxon>Pleurodeles</taxon>
    </lineage>
</organism>
<keyword evidence="2" id="KW-1185">Reference proteome</keyword>
<dbReference type="EMBL" id="JANPWB010000015">
    <property type="protein sequence ID" value="KAJ1094488.1"/>
    <property type="molecule type" value="Genomic_DNA"/>
</dbReference>
<dbReference type="Proteomes" id="UP001066276">
    <property type="component" value="Chromosome 11"/>
</dbReference>
<evidence type="ECO:0000313" key="1">
    <source>
        <dbReference type="EMBL" id="KAJ1094488.1"/>
    </source>
</evidence>
<evidence type="ECO:0000313" key="2">
    <source>
        <dbReference type="Proteomes" id="UP001066276"/>
    </source>
</evidence>
<gene>
    <name evidence="1" type="ORF">NDU88_007561</name>
</gene>
<sequence>MEADALPGPTVDNNKQPWDAAALAELCAIRLWQLSVPSTLEDGCEAMAMMPTHEWLIYEDDEQLHIFESMWIPCLSLLDPGGALSPLLHTGHELSACPRDPDLGRGMSSVLAHVIQALVEHELSACPRDPVLSGARAQCMPT</sequence>
<protein>
    <submittedName>
        <fullName evidence="1">Uncharacterized protein</fullName>
    </submittedName>
</protein>
<proteinExistence type="predicted"/>
<reference evidence="1" key="1">
    <citation type="journal article" date="2022" name="bioRxiv">
        <title>Sequencing and chromosome-scale assembly of the giantPleurodeles waltlgenome.</title>
        <authorList>
            <person name="Brown T."/>
            <person name="Elewa A."/>
            <person name="Iarovenko S."/>
            <person name="Subramanian E."/>
            <person name="Araus A.J."/>
            <person name="Petzold A."/>
            <person name="Susuki M."/>
            <person name="Suzuki K.-i.T."/>
            <person name="Hayashi T."/>
            <person name="Toyoda A."/>
            <person name="Oliveira C."/>
            <person name="Osipova E."/>
            <person name="Leigh N.D."/>
            <person name="Simon A."/>
            <person name="Yun M.H."/>
        </authorList>
    </citation>
    <scope>NUCLEOTIDE SEQUENCE</scope>
    <source>
        <strain evidence="1">20211129_DDA</strain>
        <tissue evidence="1">Liver</tissue>
    </source>
</reference>